<dbReference type="Proteomes" id="UP000067625">
    <property type="component" value="Chromosome"/>
</dbReference>
<keyword evidence="2" id="KW-1185">Reference proteome</keyword>
<accession>A0A0M4FKJ9</accession>
<dbReference type="PATRIC" id="fig|1441095.3.peg.4911"/>
<dbReference type="OrthoDB" id="2882575at2"/>
<dbReference type="EMBL" id="CP012600">
    <property type="protein sequence ID" value="ALC83911.1"/>
    <property type="molecule type" value="Genomic_DNA"/>
</dbReference>
<dbReference type="RefSeq" id="WP_053605791.1">
    <property type="nucleotide sequence ID" value="NZ_CP012600.1"/>
</dbReference>
<organism evidence="1 2">
    <name type="scientific">Bacillus gobiensis</name>
    <dbReference type="NCBI Taxonomy" id="1441095"/>
    <lineage>
        <taxon>Bacteria</taxon>
        <taxon>Bacillati</taxon>
        <taxon>Bacillota</taxon>
        <taxon>Bacilli</taxon>
        <taxon>Bacillales</taxon>
        <taxon>Bacillaceae</taxon>
        <taxon>Bacillus</taxon>
    </lineage>
</organism>
<proteinExistence type="predicted"/>
<reference evidence="2" key="1">
    <citation type="submission" date="2015-08" db="EMBL/GenBank/DDBJ databases">
        <title>Genome sequencing project for genomic taxonomy and phylogenomics of Bacillus-like bacteria.</title>
        <authorList>
            <person name="Liu B."/>
            <person name="Wang J."/>
            <person name="Zhu Y."/>
            <person name="Liu G."/>
            <person name="Chen Q."/>
            <person name="Chen Z."/>
            <person name="Lan J."/>
            <person name="Che J."/>
            <person name="Ge C."/>
            <person name="Shi H."/>
            <person name="Pan Z."/>
            <person name="Liu X."/>
        </authorList>
    </citation>
    <scope>NUCLEOTIDE SEQUENCE [LARGE SCALE GENOMIC DNA]</scope>
    <source>
        <strain evidence="2">FJAT-4402</strain>
    </source>
</reference>
<reference evidence="1 2" key="2">
    <citation type="journal article" date="2016" name="Int. J. Syst. Evol. Microbiol.">
        <title>Bacillus gobiensis sp. nov., isolated from a soil sample.</title>
        <authorList>
            <person name="Liu B."/>
            <person name="Liu G.H."/>
            <person name="Cetin S."/>
            <person name="Schumann P."/>
            <person name="Pan Z.Z."/>
            <person name="Chen Q.Q."/>
        </authorList>
    </citation>
    <scope>NUCLEOTIDE SEQUENCE [LARGE SCALE GENOMIC DNA]</scope>
    <source>
        <strain evidence="1 2">FJAT-4402</strain>
    </source>
</reference>
<gene>
    <name evidence="1" type="ORF">AM592_22225</name>
</gene>
<evidence type="ECO:0000313" key="2">
    <source>
        <dbReference type="Proteomes" id="UP000067625"/>
    </source>
</evidence>
<name>A0A0M4FKJ9_9BACI</name>
<protein>
    <submittedName>
        <fullName evidence="1">Uncharacterized protein</fullName>
    </submittedName>
</protein>
<sequence>MIPELNPKLIDEFRDKVNSKRGFVRHFFVNYKRSSSTEGKDVWSKICSCMDWLTVAVKGIEKPKLKKKMLLTSLEFTHFLVTIDMIIEAVNQLWLAIGQETKGKQPYINDRSIFQKREFNKDYTDEKYVKQIRSWFGVHAVNGNEVDLDGFDKGLRFFSSWSDPHDGQEFSLHLYSNNRKAHKEYGGTKKIKVDCLVKFAALRYETLRLLMEEIDKLYFKVIKELQRHPVHLDESLPELSQLRELYSQAQDRKLTSEYYEDHVLRYMSFLECDLSLFEEPERKVICSYLSELKPIIPVYKDIIQQVEFKEFEIFERLEMRSHIYADYSYEYAKILNYAEGTPQDIGNYGIDTISLDILIEEGLLPEYSTTLSGSSLSLLIHALDYDWNKTNRRVDLK</sequence>
<dbReference type="AlphaFoldDB" id="A0A0M4FKJ9"/>
<evidence type="ECO:0000313" key="1">
    <source>
        <dbReference type="EMBL" id="ALC83911.1"/>
    </source>
</evidence>